<proteinExistence type="inferred from homology"/>
<dbReference type="GO" id="GO:0015833">
    <property type="term" value="P:peptide transport"/>
    <property type="evidence" value="ECO:0007669"/>
    <property type="project" value="InterPro"/>
</dbReference>
<dbReference type="InterPro" id="IPR025959">
    <property type="entry name" value="Winged_HTH_dom"/>
</dbReference>
<dbReference type="SMART" id="SM00382">
    <property type="entry name" value="AAA"/>
    <property type="match status" value="1"/>
</dbReference>
<keyword evidence="7" id="KW-1185">Reference proteome</keyword>
<dbReference type="InterPro" id="IPR027417">
    <property type="entry name" value="P-loop_NTPase"/>
</dbReference>
<reference evidence="6 7" key="1">
    <citation type="submission" date="2019-06" db="EMBL/GenBank/DDBJ databases">
        <title>Sequencing the genomes of 1000 actinobacteria strains.</title>
        <authorList>
            <person name="Klenk H.-P."/>
        </authorList>
    </citation>
    <scope>NUCLEOTIDE SEQUENCE [LARGE SCALE GENOMIC DNA]</scope>
    <source>
        <strain evidence="6 7">DSM 45301</strain>
    </source>
</reference>
<comment type="caution">
    <text evidence="6">The sequence shown here is derived from an EMBL/GenBank/DDBJ whole genome shotgun (WGS) entry which is preliminary data.</text>
</comment>
<sequence>MTPDVLRVERLSTHFHTPRGVIRAVDDVSFAVAEGETLGLVGESGCGKSTLARTVVRLLDPTAGQVFFDGHDVTHTRGRDLRALRAQMQIVFQDPFASLNPRMRVGEIVSQPLRVHRRYRGSAGEDRVEELFELVGLDPAMRDRFPHEFSGGQRQRVGIARALALQPRVLVLDEPVSALDVSVRAQIVALLHQLQRDLGLAYLFIAHDLAVVRQLANRVAVMYLGRIVETGPRDAVFGAATHPYTQSLLSAVPVPNPAGRESRQRIVLSGDPPDPEDLPSGCRFRTRCWKAAEQCAEHDPPLASDAVAGHASACFFATSLKIFQGGDYLRSVRGDGCRIVGYARAMRYADGGGLTAEERARREQVRFAAADRFAAGAGDGRVAREFRVSRMSANRWRRAFEAGGRDALVSKGAGGAVCKLDAVQVARLESVLADGPAAYGWAEDQCWTLARIAELIAKQFGVVYTLGGVDYLLHRLGWSWQAPARRAAERDEAGIAAWRDDRSASGGLGCQNQSEHVG</sequence>
<dbReference type="AlphaFoldDB" id="A0A543DP61"/>
<dbReference type="GO" id="GO:0016887">
    <property type="term" value="F:ATP hydrolysis activity"/>
    <property type="evidence" value="ECO:0007669"/>
    <property type="project" value="InterPro"/>
</dbReference>
<keyword evidence="3" id="KW-0547">Nucleotide-binding</keyword>
<keyword evidence="4 6" id="KW-0067">ATP-binding</keyword>
<evidence type="ECO:0000259" key="5">
    <source>
        <dbReference type="PROSITE" id="PS50893"/>
    </source>
</evidence>
<dbReference type="NCBIfam" id="TIGR01727">
    <property type="entry name" value="oligo_HPY"/>
    <property type="match status" value="1"/>
</dbReference>
<evidence type="ECO:0000256" key="3">
    <source>
        <dbReference type="ARBA" id="ARBA00022741"/>
    </source>
</evidence>
<organism evidence="6 7">
    <name type="scientific">Pseudonocardia kunmingensis</name>
    <dbReference type="NCBI Taxonomy" id="630975"/>
    <lineage>
        <taxon>Bacteria</taxon>
        <taxon>Bacillati</taxon>
        <taxon>Actinomycetota</taxon>
        <taxon>Actinomycetes</taxon>
        <taxon>Pseudonocardiales</taxon>
        <taxon>Pseudonocardiaceae</taxon>
        <taxon>Pseudonocardia</taxon>
    </lineage>
</organism>
<dbReference type="GO" id="GO:0055085">
    <property type="term" value="P:transmembrane transport"/>
    <property type="evidence" value="ECO:0007669"/>
    <property type="project" value="UniProtKB-ARBA"/>
</dbReference>
<dbReference type="PANTHER" id="PTHR43776">
    <property type="entry name" value="TRANSPORT ATP-BINDING PROTEIN"/>
    <property type="match status" value="1"/>
</dbReference>
<dbReference type="InterPro" id="IPR003593">
    <property type="entry name" value="AAA+_ATPase"/>
</dbReference>
<name>A0A543DP61_9PSEU</name>
<comment type="similarity">
    <text evidence="1">Belongs to the ABC transporter superfamily.</text>
</comment>
<evidence type="ECO:0000256" key="2">
    <source>
        <dbReference type="ARBA" id="ARBA00022448"/>
    </source>
</evidence>
<dbReference type="SUPFAM" id="SSF46689">
    <property type="entry name" value="Homeodomain-like"/>
    <property type="match status" value="1"/>
</dbReference>
<dbReference type="EMBL" id="VFPA01000002">
    <property type="protein sequence ID" value="TQM11124.1"/>
    <property type="molecule type" value="Genomic_DNA"/>
</dbReference>
<dbReference type="FunFam" id="3.40.50.300:FF:000016">
    <property type="entry name" value="Oligopeptide ABC transporter ATP-binding component"/>
    <property type="match status" value="1"/>
</dbReference>
<dbReference type="Gene3D" id="3.40.50.300">
    <property type="entry name" value="P-loop containing nucleotide triphosphate hydrolases"/>
    <property type="match status" value="1"/>
</dbReference>
<dbReference type="InterPro" id="IPR009057">
    <property type="entry name" value="Homeodomain-like_sf"/>
</dbReference>
<dbReference type="InterPro" id="IPR017871">
    <property type="entry name" value="ABC_transporter-like_CS"/>
</dbReference>
<dbReference type="PROSITE" id="PS00211">
    <property type="entry name" value="ABC_TRANSPORTER_1"/>
    <property type="match status" value="1"/>
</dbReference>
<dbReference type="InterPro" id="IPR003439">
    <property type="entry name" value="ABC_transporter-like_ATP-bd"/>
</dbReference>
<feature type="domain" description="ABC transporter" evidence="5">
    <location>
        <begin position="6"/>
        <end position="249"/>
    </location>
</feature>
<evidence type="ECO:0000256" key="4">
    <source>
        <dbReference type="ARBA" id="ARBA00022840"/>
    </source>
</evidence>
<dbReference type="CDD" id="cd03257">
    <property type="entry name" value="ABC_NikE_OppD_transporters"/>
    <property type="match status" value="1"/>
</dbReference>
<dbReference type="RefSeq" id="WP_142055010.1">
    <property type="nucleotide sequence ID" value="NZ_VFPA01000002.1"/>
</dbReference>
<dbReference type="GO" id="GO:0005524">
    <property type="term" value="F:ATP binding"/>
    <property type="evidence" value="ECO:0007669"/>
    <property type="project" value="UniProtKB-KW"/>
</dbReference>
<dbReference type="InterPro" id="IPR013563">
    <property type="entry name" value="Oligopep_ABC_C"/>
</dbReference>
<dbReference type="InterPro" id="IPR050319">
    <property type="entry name" value="ABC_transp_ATP-bind"/>
</dbReference>
<dbReference type="Pfam" id="PF00005">
    <property type="entry name" value="ABC_tran"/>
    <property type="match status" value="1"/>
</dbReference>
<accession>A0A543DP61</accession>
<dbReference type="SUPFAM" id="SSF52540">
    <property type="entry name" value="P-loop containing nucleoside triphosphate hydrolases"/>
    <property type="match status" value="1"/>
</dbReference>
<evidence type="ECO:0000313" key="6">
    <source>
        <dbReference type="EMBL" id="TQM11124.1"/>
    </source>
</evidence>
<dbReference type="PANTHER" id="PTHR43776:SF7">
    <property type="entry name" value="D,D-DIPEPTIDE TRANSPORT ATP-BINDING PROTEIN DDPF-RELATED"/>
    <property type="match status" value="1"/>
</dbReference>
<protein>
    <submittedName>
        <fullName evidence="6">Oligopeptide/dipeptide ABC transporter ATP-binding protein</fullName>
    </submittedName>
</protein>
<dbReference type="Pfam" id="PF08352">
    <property type="entry name" value="oligo_HPY"/>
    <property type="match status" value="1"/>
</dbReference>
<dbReference type="Pfam" id="PF13384">
    <property type="entry name" value="HTH_23"/>
    <property type="match status" value="1"/>
</dbReference>
<dbReference type="Proteomes" id="UP000315677">
    <property type="component" value="Unassembled WGS sequence"/>
</dbReference>
<gene>
    <name evidence="6" type="ORF">FB558_3670</name>
</gene>
<dbReference type="Pfam" id="PF13592">
    <property type="entry name" value="HTH_33"/>
    <property type="match status" value="1"/>
</dbReference>
<keyword evidence="2" id="KW-0813">Transport</keyword>
<evidence type="ECO:0000313" key="7">
    <source>
        <dbReference type="Proteomes" id="UP000315677"/>
    </source>
</evidence>
<dbReference type="PROSITE" id="PS50893">
    <property type="entry name" value="ABC_TRANSPORTER_2"/>
    <property type="match status" value="1"/>
</dbReference>
<evidence type="ECO:0000256" key="1">
    <source>
        <dbReference type="ARBA" id="ARBA00005417"/>
    </source>
</evidence>